<keyword evidence="1" id="KW-0472">Membrane</keyword>
<evidence type="ECO:0000313" key="4">
    <source>
        <dbReference type="Proteomes" id="UP001174908"/>
    </source>
</evidence>
<accession>A0ABT7NFQ7</accession>
<evidence type="ECO:0000259" key="2">
    <source>
        <dbReference type="Pfam" id="PF12146"/>
    </source>
</evidence>
<dbReference type="Proteomes" id="UP001174908">
    <property type="component" value="Unassembled WGS sequence"/>
</dbReference>
<evidence type="ECO:0000313" key="3">
    <source>
        <dbReference type="EMBL" id="MDM0046705.1"/>
    </source>
</evidence>
<dbReference type="Pfam" id="PF12146">
    <property type="entry name" value="Hydrolase_4"/>
    <property type="match status" value="1"/>
</dbReference>
<dbReference type="EMBL" id="JASZYV010000004">
    <property type="protein sequence ID" value="MDM0046705.1"/>
    <property type="molecule type" value="Genomic_DNA"/>
</dbReference>
<dbReference type="InterPro" id="IPR022742">
    <property type="entry name" value="Hydrolase_4"/>
</dbReference>
<comment type="caution">
    <text evidence="3">The sequence shown here is derived from an EMBL/GenBank/DDBJ whole genome shotgun (WGS) entry which is preliminary data.</text>
</comment>
<reference evidence="3" key="1">
    <citation type="submission" date="2023-06" db="EMBL/GenBank/DDBJ databases">
        <authorList>
            <person name="Jiang Y."/>
            <person name="Liu Q."/>
        </authorList>
    </citation>
    <scope>NUCLEOTIDE SEQUENCE</scope>
    <source>
        <strain evidence="3">CGMCC 1.12089</strain>
    </source>
</reference>
<dbReference type="PANTHER" id="PTHR12277">
    <property type="entry name" value="ALPHA/BETA HYDROLASE DOMAIN-CONTAINING PROTEIN"/>
    <property type="match status" value="1"/>
</dbReference>
<protein>
    <submittedName>
        <fullName evidence="3">Alpha/beta hydrolase</fullName>
    </submittedName>
</protein>
<feature type="transmembrane region" description="Helical" evidence="1">
    <location>
        <begin position="20"/>
        <end position="40"/>
    </location>
</feature>
<keyword evidence="3" id="KW-0378">Hydrolase</keyword>
<sequence length="289" mass="32204">MLRRILPAPAKMPSNLARLALSGSAAALGGILTYWTFLALRQGHILFNSRELPVVHLSDDFSVYSHDVPGGKVRGYVYHPDGEDALRDLFIYFAGRGEDVRATSKVLHRLPEGFGFAAANYRGVADSQGEPSELASIEDAIMFSEHLRERFPGVRLHVVGRSLGTGVAIQLVAKRDHFTSLQLVTPYDSMLEVAKRRFPLVPLSLLLRNRFESLRHCREVAAKTQILLAQSDEVVLAERSQKLIDAWPTAVTVETIGESDHHNIMQLEETWLRLLDFALSEIMPEPKAA</sequence>
<keyword evidence="1" id="KW-0812">Transmembrane</keyword>
<keyword evidence="4" id="KW-1185">Reference proteome</keyword>
<dbReference type="RefSeq" id="WP_286661819.1">
    <property type="nucleotide sequence ID" value="NZ_JASZYV010000004.1"/>
</dbReference>
<dbReference type="InterPro" id="IPR029058">
    <property type="entry name" value="AB_hydrolase_fold"/>
</dbReference>
<keyword evidence="1" id="KW-1133">Transmembrane helix</keyword>
<gene>
    <name evidence="3" type="ORF">QTH91_19600</name>
</gene>
<name>A0ABT7NFQ7_9BURK</name>
<organism evidence="3 4">
    <name type="scientific">Variovorax dokdonensis</name>
    <dbReference type="NCBI Taxonomy" id="344883"/>
    <lineage>
        <taxon>Bacteria</taxon>
        <taxon>Pseudomonadati</taxon>
        <taxon>Pseudomonadota</taxon>
        <taxon>Betaproteobacteria</taxon>
        <taxon>Burkholderiales</taxon>
        <taxon>Comamonadaceae</taxon>
        <taxon>Variovorax</taxon>
    </lineage>
</organism>
<dbReference type="GO" id="GO:0016787">
    <property type="term" value="F:hydrolase activity"/>
    <property type="evidence" value="ECO:0007669"/>
    <property type="project" value="UniProtKB-KW"/>
</dbReference>
<dbReference type="PANTHER" id="PTHR12277:SF79">
    <property type="entry name" value="XAA-PRO DIPEPTIDYL-PEPTIDASE-RELATED"/>
    <property type="match status" value="1"/>
</dbReference>
<evidence type="ECO:0000256" key="1">
    <source>
        <dbReference type="SAM" id="Phobius"/>
    </source>
</evidence>
<dbReference type="SUPFAM" id="SSF53474">
    <property type="entry name" value="alpha/beta-Hydrolases"/>
    <property type="match status" value="1"/>
</dbReference>
<proteinExistence type="predicted"/>
<dbReference type="Gene3D" id="3.40.50.1820">
    <property type="entry name" value="alpha/beta hydrolase"/>
    <property type="match status" value="1"/>
</dbReference>
<feature type="domain" description="Serine aminopeptidase S33" evidence="2">
    <location>
        <begin position="88"/>
        <end position="186"/>
    </location>
</feature>